<dbReference type="Proteomes" id="UP000007266">
    <property type="component" value="Linkage group 1"/>
</dbReference>
<protein>
    <submittedName>
        <fullName evidence="1">Uncharacterized protein</fullName>
    </submittedName>
</protein>
<sequence>MDERVDCTARRPATFRYAHEAHPVGKRFNNTFKNKRAPRYQPGIKGYLSFMMFHRSTATPLAFLIKVSMIVYCERMRVVHVQPSKVCAKVCAERSSPAKRPVARSTNTGHILKGHRVPLLEGPRPPPSRASSLWERRFTTPPNTETNATRSEITGLGHMENKVISRGYGFIIPVENGTVADDLQRSQRLHTEQSDKSRLECLFTDKRVLNKHTLRRPPTAQLRQYQPQTSRHDRNAFPATATTSHPSLSTLFPLSRNYFYIFNYYLILQSTLLAKLTILIQLNTAKLSGSKLLTCEMIAAQIGPNWIHSRSGTKRRLTYQNSEITENTEKFKHGQQEKLKRAVVEIVTSLYVRCSGKADFIQSKNKTLNWHCKFSWF</sequence>
<dbReference type="AlphaFoldDB" id="D6W7P2"/>
<accession>D6W7P2</accession>
<dbReference type="InParanoid" id="D6W7P2"/>
<name>D6W7P2_TRICA</name>
<dbReference type="HOGENOM" id="CLU_734327_0_0_1"/>
<dbReference type="EMBL" id="KQ971307">
    <property type="protein sequence ID" value="EFA11323.1"/>
    <property type="molecule type" value="Genomic_DNA"/>
</dbReference>
<keyword evidence="2" id="KW-1185">Reference proteome</keyword>
<reference evidence="1 2" key="2">
    <citation type="journal article" date="2010" name="Nucleic Acids Res.">
        <title>BeetleBase in 2010: revisions to provide comprehensive genomic information for Tribolium castaneum.</title>
        <authorList>
            <person name="Kim H.S."/>
            <person name="Murphy T."/>
            <person name="Xia J."/>
            <person name="Caragea D."/>
            <person name="Park Y."/>
            <person name="Beeman R.W."/>
            <person name="Lorenzen M.D."/>
            <person name="Butcher S."/>
            <person name="Manak J.R."/>
            <person name="Brown S.J."/>
        </authorList>
    </citation>
    <scope>GENOME REANNOTATION</scope>
    <source>
        <strain evidence="1 2">Georgia GA2</strain>
    </source>
</reference>
<gene>
    <name evidence="1" type="primary">GLEAN_10862</name>
    <name evidence="1" type="ORF">TcasGA2_TC010862</name>
</gene>
<reference evidence="1 2" key="1">
    <citation type="journal article" date="2008" name="Nature">
        <title>The genome of the model beetle and pest Tribolium castaneum.</title>
        <authorList>
            <consortium name="Tribolium Genome Sequencing Consortium"/>
            <person name="Richards S."/>
            <person name="Gibbs R.A."/>
            <person name="Weinstock G.M."/>
            <person name="Brown S.J."/>
            <person name="Denell R."/>
            <person name="Beeman R.W."/>
            <person name="Gibbs R."/>
            <person name="Beeman R.W."/>
            <person name="Brown S.J."/>
            <person name="Bucher G."/>
            <person name="Friedrich M."/>
            <person name="Grimmelikhuijzen C.J."/>
            <person name="Klingler M."/>
            <person name="Lorenzen M."/>
            <person name="Richards S."/>
            <person name="Roth S."/>
            <person name="Schroder R."/>
            <person name="Tautz D."/>
            <person name="Zdobnov E.M."/>
            <person name="Muzny D."/>
            <person name="Gibbs R.A."/>
            <person name="Weinstock G.M."/>
            <person name="Attaway T."/>
            <person name="Bell S."/>
            <person name="Buhay C.J."/>
            <person name="Chandrabose M.N."/>
            <person name="Chavez D."/>
            <person name="Clerk-Blankenburg K.P."/>
            <person name="Cree A."/>
            <person name="Dao M."/>
            <person name="Davis C."/>
            <person name="Chacko J."/>
            <person name="Dinh H."/>
            <person name="Dugan-Rocha S."/>
            <person name="Fowler G."/>
            <person name="Garner T.T."/>
            <person name="Garnes J."/>
            <person name="Gnirke A."/>
            <person name="Hawes A."/>
            <person name="Hernandez J."/>
            <person name="Hines S."/>
            <person name="Holder M."/>
            <person name="Hume J."/>
            <person name="Jhangiani S.N."/>
            <person name="Joshi V."/>
            <person name="Khan Z.M."/>
            <person name="Jackson L."/>
            <person name="Kovar C."/>
            <person name="Kowis A."/>
            <person name="Lee S."/>
            <person name="Lewis L.R."/>
            <person name="Margolis J."/>
            <person name="Morgan M."/>
            <person name="Nazareth L.V."/>
            <person name="Nguyen N."/>
            <person name="Okwuonu G."/>
            <person name="Parker D."/>
            <person name="Richards S."/>
            <person name="Ruiz S.J."/>
            <person name="Santibanez J."/>
            <person name="Savard J."/>
            <person name="Scherer S.E."/>
            <person name="Schneider B."/>
            <person name="Sodergren E."/>
            <person name="Tautz D."/>
            <person name="Vattahil S."/>
            <person name="Villasana D."/>
            <person name="White C.S."/>
            <person name="Wright R."/>
            <person name="Park Y."/>
            <person name="Beeman R.W."/>
            <person name="Lord J."/>
            <person name="Oppert B."/>
            <person name="Lorenzen M."/>
            <person name="Brown S."/>
            <person name="Wang L."/>
            <person name="Savard J."/>
            <person name="Tautz D."/>
            <person name="Richards S."/>
            <person name="Weinstock G."/>
            <person name="Gibbs R.A."/>
            <person name="Liu Y."/>
            <person name="Worley K."/>
            <person name="Weinstock G."/>
            <person name="Elsik C.G."/>
            <person name="Reese J.T."/>
            <person name="Elhaik E."/>
            <person name="Landan G."/>
            <person name="Graur D."/>
            <person name="Arensburger P."/>
            <person name="Atkinson P."/>
            <person name="Beeman R.W."/>
            <person name="Beidler J."/>
            <person name="Brown S.J."/>
            <person name="Demuth J.P."/>
            <person name="Drury D.W."/>
            <person name="Du Y.Z."/>
            <person name="Fujiwara H."/>
            <person name="Lorenzen M."/>
            <person name="Maselli V."/>
            <person name="Osanai M."/>
            <person name="Park Y."/>
            <person name="Robertson H.M."/>
            <person name="Tu Z."/>
            <person name="Wang J.J."/>
            <person name="Wang S."/>
            <person name="Richards S."/>
            <person name="Song H."/>
            <person name="Zhang L."/>
            <person name="Sodergren E."/>
            <person name="Werner D."/>
            <person name="Stanke M."/>
            <person name="Morgenstern B."/>
            <person name="Solovyev V."/>
            <person name="Kosarev P."/>
            <person name="Brown G."/>
            <person name="Chen H.C."/>
            <person name="Ermolaeva O."/>
            <person name="Hlavina W."/>
            <person name="Kapustin Y."/>
            <person name="Kiryutin B."/>
            <person name="Kitts P."/>
            <person name="Maglott D."/>
            <person name="Pruitt K."/>
            <person name="Sapojnikov V."/>
            <person name="Souvorov A."/>
            <person name="Mackey A.J."/>
            <person name="Waterhouse R.M."/>
            <person name="Wyder S."/>
            <person name="Zdobnov E.M."/>
            <person name="Zdobnov E.M."/>
            <person name="Wyder S."/>
            <person name="Kriventseva E.V."/>
            <person name="Kadowaki T."/>
            <person name="Bork P."/>
            <person name="Aranda M."/>
            <person name="Bao R."/>
            <person name="Beermann A."/>
            <person name="Berns N."/>
            <person name="Bolognesi R."/>
            <person name="Bonneton F."/>
            <person name="Bopp D."/>
            <person name="Brown S.J."/>
            <person name="Bucher G."/>
            <person name="Butts T."/>
            <person name="Chaumot A."/>
            <person name="Denell R.E."/>
            <person name="Ferrier D.E."/>
            <person name="Friedrich M."/>
            <person name="Gordon C.M."/>
            <person name="Jindra M."/>
            <person name="Klingler M."/>
            <person name="Lan Q."/>
            <person name="Lattorff H.M."/>
            <person name="Laudet V."/>
            <person name="von Levetsow C."/>
            <person name="Liu Z."/>
            <person name="Lutz R."/>
            <person name="Lynch J.A."/>
            <person name="da Fonseca R.N."/>
            <person name="Posnien N."/>
            <person name="Reuter R."/>
            <person name="Roth S."/>
            <person name="Savard J."/>
            <person name="Schinko J.B."/>
            <person name="Schmitt C."/>
            <person name="Schoppmeier M."/>
            <person name="Schroder R."/>
            <person name="Shippy T.D."/>
            <person name="Simonnet F."/>
            <person name="Marques-Souza H."/>
            <person name="Tautz D."/>
            <person name="Tomoyasu Y."/>
            <person name="Trauner J."/>
            <person name="Van der Zee M."/>
            <person name="Vervoort M."/>
            <person name="Wittkopp N."/>
            <person name="Wimmer E.A."/>
            <person name="Yang X."/>
            <person name="Jones A.K."/>
            <person name="Sattelle D.B."/>
            <person name="Ebert P.R."/>
            <person name="Nelson D."/>
            <person name="Scott J.G."/>
            <person name="Beeman R.W."/>
            <person name="Muthukrishnan S."/>
            <person name="Kramer K.J."/>
            <person name="Arakane Y."/>
            <person name="Beeman R.W."/>
            <person name="Zhu Q."/>
            <person name="Hogenkamp D."/>
            <person name="Dixit R."/>
            <person name="Oppert B."/>
            <person name="Jiang H."/>
            <person name="Zou Z."/>
            <person name="Marshall J."/>
            <person name="Elpidina E."/>
            <person name="Vinokurov K."/>
            <person name="Oppert C."/>
            <person name="Zou Z."/>
            <person name="Evans J."/>
            <person name="Lu Z."/>
            <person name="Zhao P."/>
            <person name="Sumathipala N."/>
            <person name="Altincicek B."/>
            <person name="Vilcinskas A."/>
            <person name="Williams M."/>
            <person name="Hultmark D."/>
            <person name="Hetru C."/>
            <person name="Jiang H."/>
            <person name="Grimmelikhuijzen C.J."/>
            <person name="Hauser F."/>
            <person name="Cazzamali G."/>
            <person name="Williamson M."/>
            <person name="Park Y."/>
            <person name="Li B."/>
            <person name="Tanaka Y."/>
            <person name="Predel R."/>
            <person name="Neupert S."/>
            <person name="Schachtner J."/>
            <person name="Verleyen P."/>
            <person name="Raible F."/>
            <person name="Bork P."/>
            <person name="Friedrich M."/>
            <person name="Walden K.K."/>
            <person name="Robertson H.M."/>
            <person name="Angeli S."/>
            <person name="Foret S."/>
            <person name="Bucher G."/>
            <person name="Schuetz S."/>
            <person name="Maleszka R."/>
            <person name="Wimmer E.A."/>
            <person name="Beeman R.W."/>
            <person name="Lorenzen M."/>
            <person name="Tomoyasu Y."/>
            <person name="Miller S.C."/>
            <person name="Grossmann D."/>
            <person name="Bucher G."/>
        </authorList>
    </citation>
    <scope>NUCLEOTIDE SEQUENCE [LARGE SCALE GENOMIC DNA]</scope>
    <source>
        <strain evidence="1 2">Georgia GA2</strain>
    </source>
</reference>
<proteinExistence type="predicted"/>
<evidence type="ECO:0000313" key="1">
    <source>
        <dbReference type="EMBL" id="EFA11323.1"/>
    </source>
</evidence>
<evidence type="ECO:0000313" key="2">
    <source>
        <dbReference type="Proteomes" id="UP000007266"/>
    </source>
</evidence>
<organism evidence="1 2">
    <name type="scientific">Tribolium castaneum</name>
    <name type="common">Red flour beetle</name>
    <dbReference type="NCBI Taxonomy" id="7070"/>
    <lineage>
        <taxon>Eukaryota</taxon>
        <taxon>Metazoa</taxon>
        <taxon>Ecdysozoa</taxon>
        <taxon>Arthropoda</taxon>
        <taxon>Hexapoda</taxon>
        <taxon>Insecta</taxon>
        <taxon>Pterygota</taxon>
        <taxon>Neoptera</taxon>
        <taxon>Endopterygota</taxon>
        <taxon>Coleoptera</taxon>
        <taxon>Polyphaga</taxon>
        <taxon>Cucujiformia</taxon>
        <taxon>Tenebrionidae</taxon>
        <taxon>Tenebrionidae incertae sedis</taxon>
        <taxon>Tribolium</taxon>
    </lineage>
</organism>